<dbReference type="Proteomes" id="UP000004162">
    <property type="component" value="Unassembled WGS sequence"/>
</dbReference>
<dbReference type="InterPro" id="IPR004722">
    <property type="entry name" value="DHOase"/>
</dbReference>
<keyword evidence="4 6" id="KW-0378">Hydrolase</keyword>
<dbReference type="GO" id="GO:0044205">
    <property type="term" value="P:'de novo' UMP biosynthetic process"/>
    <property type="evidence" value="ECO:0007669"/>
    <property type="project" value="UniProtKB-UniRule"/>
</dbReference>
<dbReference type="GO" id="GO:0006145">
    <property type="term" value="P:purine nucleobase catabolic process"/>
    <property type="evidence" value="ECO:0007669"/>
    <property type="project" value="TreeGrafter"/>
</dbReference>
<feature type="binding site" evidence="6">
    <location>
        <position position="67"/>
    </location>
    <ligand>
        <name>Zn(2+)</name>
        <dbReference type="ChEBI" id="CHEBI:29105"/>
        <label>1</label>
    </ligand>
</feature>
<dbReference type="GO" id="GO:0005737">
    <property type="term" value="C:cytoplasm"/>
    <property type="evidence" value="ECO:0007669"/>
    <property type="project" value="TreeGrafter"/>
</dbReference>
<feature type="binding site" evidence="6">
    <location>
        <position position="99"/>
    </location>
    <ligand>
        <name>substrate</name>
    </ligand>
</feature>
<feature type="binding site" evidence="6">
    <location>
        <position position="156"/>
    </location>
    <ligand>
        <name>Zn(2+)</name>
        <dbReference type="ChEBI" id="CHEBI:29105"/>
        <label>1</label>
    </ligand>
</feature>
<dbReference type="PROSITE" id="PS00483">
    <property type="entry name" value="DIHYDROOROTASE_2"/>
    <property type="match status" value="1"/>
</dbReference>
<gene>
    <name evidence="6" type="primary">pyrC</name>
    <name evidence="8" type="ORF">CferDRAFT_0745</name>
</gene>
<dbReference type="GO" id="GO:0004038">
    <property type="term" value="F:allantoinase activity"/>
    <property type="evidence" value="ECO:0007669"/>
    <property type="project" value="TreeGrafter"/>
</dbReference>
<evidence type="ECO:0000256" key="6">
    <source>
        <dbReference type="HAMAP-Rule" id="MF_00220"/>
    </source>
</evidence>
<dbReference type="EMBL" id="AASE01000014">
    <property type="protein sequence ID" value="EAT58701.1"/>
    <property type="molecule type" value="Genomic_DNA"/>
</dbReference>
<feature type="binding site" evidence="6">
    <location>
        <begin position="339"/>
        <end position="340"/>
    </location>
    <ligand>
        <name>substrate</name>
    </ligand>
</feature>
<evidence type="ECO:0000259" key="7">
    <source>
        <dbReference type="Pfam" id="PF12890"/>
    </source>
</evidence>
<evidence type="ECO:0000256" key="4">
    <source>
        <dbReference type="ARBA" id="ARBA00022801"/>
    </source>
</evidence>
<evidence type="ECO:0000256" key="1">
    <source>
        <dbReference type="ARBA" id="ARBA00002368"/>
    </source>
</evidence>
<organism evidence="8 9">
    <name type="scientific">Chlorobium ferrooxidans DSM 13031</name>
    <dbReference type="NCBI Taxonomy" id="377431"/>
    <lineage>
        <taxon>Bacteria</taxon>
        <taxon>Pseudomonadati</taxon>
        <taxon>Chlorobiota</taxon>
        <taxon>Chlorobiia</taxon>
        <taxon>Chlorobiales</taxon>
        <taxon>Chlorobiaceae</taxon>
        <taxon>Chlorobium/Pelodictyon group</taxon>
        <taxon>Chlorobium</taxon>
    </lineage>
</organism>
<dbReference type="InterPro" id="IPR032466">
    <property type="entry name" value="Metal_Hydrolase"/>
</dbReference>
<dbReference type="OrthoDB" id="9765462at2"/>
<dbReference type="AlphaFoldDB" id="Q0YQX1"/>
<name>Q0YQX1_9CHLB</name>
<evidence type="ECO:0000256" key="5">
    <source>
        <dbReference type="ARBA" id="ARBA00022975"/>
    </source>
</evidence>
<keyword evidence="6" id="KW-0862">Zinc</keyword>
<feature type="binding site" evidence="6">
    <location>
        <position position="325"/>
    </location>
    <ligand>
        <name>substrate</name>
    </ligand>
</feature>
<reference evidence="8 9" key="2">
    <citation type="submission" date="2006-07" db="EMBL/GenBank/DDBJ databases">
        <title>Sequencing of the draft genome and assembly of Chlorobium ferroxidans DSM 13031.</title>
        <authorList>
            <consortium name="US DOE Joint Genome Institute (JGI-PGF)"/>
            <person name="Copeland A."/>
            <person name="Lucas S."/>
            <person name="Lapidus A."/>
            <person name="Barry K."/>
            <person name="Glavina del Rio T."/>
            <person name="Dalin E."/>
            <person name="Tice H."/>
            <person name="Bruce D."/>
            <person name="Pitluck S."/>
            <person name="Richardson P."/>
        </authorList>
    </citation>
    <scope>NUCLEOTIDE SEQUENCE [LARGE SCALE GENOMIC DNA]</scope>
    <source>
        <strain evidence="8 9">DSM 13031</strain>
    </source>
</reference>
<evidence type="ECO:0000313" key="8">
    <source>
        <dbReference type="EMBL" id="EAT58701.1"/>
    </source>
</evidence>
<feature type="domain" description="Dihydroorotase catalytic" evidence="7">
    <location>
        <begin position="54"/>
        <end position="226"/>
    </location>
</feature>
<sequence length="444" mass="48810">MSYIFQQARLLNPLEKLDRTGTIKVSDEGIIEALAFDNETLPSSPEDRIVDLRGQILAPGLFDMHCHFREPGQEYKETLESGSEAAAAGGFTGVALMPNTKPVIDSPLGVAYIRHHAANLAVDLEVVGAMTVESRGEHLAPFGKFRSYGVTAISDDGTAIQSSQIMRLAFEYASNFDLLIIQHCEDKSLTQGAVMNEGVFSAQLGLKGIPDISEAITLGRDLLLMEYLQKHKLHEPLRKPRYHVAHISTGAALDLVRKAKRDGLAVTCEVTPHHFTLCDESLFQAEDKGNYLMKPPLGSRENLEAILQGLADGTIDAIATDHAPHASHEKECPLDQAAFGIIGLETSVGLTLTELVEKRIITISRAIELLSVNPRRIMKLKPILFAPGEVANFTFINPEKEWRCTPESIRSKSSNTPFLDRTMKGKASGIFHKGRLLFSEPELH</sequence>
<keyword evidence="9" id="KW-1185">Reference proteome</keyword>
<dbReference type="SUPFAM" id="SSF51556">
    <property type="entry name" value="Metallo-dependent hydrolases"/>
    <property type="match status" value="1"/>
</dbReference>
<evidence type="ECO:0000256" key="2">
    <source>
        <dbReference type="ARBA" id="ARBA00010286"/>
    </source>
</evidence>
<dbReference type="PANTHER" id="PTHR43668">
    <property type="entry name" value="ALLANTOINASE"/>
    <property type="match status" value="1"/>
</dbReference>
<dbReference type="NCBIfam" id="TIGR00857">
    <property type="entry name" value="pyrC_multi"/>
    <property type="match status" value="1"/>
</dbReference>
<feature type="binding site" evidence="6">
    <location>
        <position position="246"/>
    </location>
    <ligand>
        <name>Zn(2+)</name>
        <dbReference type="ChEBI" id="CHEBI:29105"/>
        <label>2</label>
    </ligand>
</feature>
<comment type="caution">
    <text evidence="8">The sequence shown here is derived from an EMBL/GenBank/DDBJ whole genome shotgun (WGS) entry which is preliminary data.</text>
</comment>
<dbReference type="EC" id="3.5.2.3" evidence="6"/>
<keyword evidence="5 6" id="KW-0665">Pyrimidine biosynthesis</keyword>
<dbReference type="Gene3D" id="2.30.40.10">
    <property type="entry name" value="Urease, subunit C, domain 1"/>
    <property type="match status" value="1"/>
</dbReference>
<dbReference type="NCBIfam" id="NF006842">
    <property type="entry name" value="PRK09357.2-3"/>
    <property type="match status" value="1"/>
</dbReference>
<dbReference type="HAMAP" id="MF_00220_B">
    <property type="entry name" value="PyrC_classI_B"/>
    <property type="match status" value="1"/>
</dbReference>
<dbReference type="Gene3D" id="3.20.20.140">
    <property type="entry name" value="Metal-dependent hydrolases"/>
    <property type="match status" value="1"/>
</dbReference>
<dbReference type="CDD" id="cd01317">
    <property type="entry name" value="DHOase_IIa"/>
    <property type="match status" value="1"/>
</dbReference>
<feature type="binding site" evidence="6">
    <location>
        <position position="321"/>
    </location>
    <ligand>
        <name>Zn(2+)</name>
        <dbReference type="ChEBI" id="CHEBI:29105"/>
        <label>1</label>
    </ligand>
</feature>
<keyword evidence="3 6" id="KW-0479">Metal-binding</keyword>
<feature type="binding site" evidence="6">
    <location>
        <begin position="67"/>
        <end position="69"/>
    </location>
    <ligand>
        <name>substrate</name>
    </ligand>
</feature>
<dbReference type="RefSeq" id="WP_006366653.1">
    <property type="nucleotide sequence ID" value="NZ_AASE01000014.1"/>
</dbReference>
<dbReference type="SUPFAM" id="SSF51338">
    <property type="entry name" value="Composite domain of metallo-dependent hydrolases"/>
    <property type="match status" value="1"/>
</dbReference>
<dbReference type="GO" id="GO:0004151">
    <property type="term" value="F:dihydroorotase activity"/>
    <property type="evidence" value="ECO:0007669"/>
    <property type="project" value="UniProtKB-UniRule"/>
</dbReference>
<dbReference type="PANTHER" id="PTHR43668:SF2">
    <property type="entry name" value="ALLANTOINASE"/>
    <property type="match status" value="1"/>
</dbReference>
<dbReference type="InterPro" id="IPR002195">
    <property type="entry name" value="Dihydroorotase_CS"/>
</dbReference>
<accession>Q0YQX1</accession>
<dbReference type="InterPro" id="IPR050138">
    <property type="entry name" value="DHOase/Allantoinase_Hydrolase"/>
</dbReference>
<feature type="active site" evidence="6">
    <location>
        <position position="321"/>
    </location>
</feature>
<evidence type="ECO:0000313" key="9">
    <source>
        <dbReference type="Proteomes" id="UP000004162"/>
    </source>
</evidence>
<comment type="pathway">
    <text evidence="6">Pyrimidine metabolism; UMP biosynthesis via de novo pathway; (S)-dihydroorotate from bicarbonate: step 3/3.</text>
</comment>
<proteinExistence type="inferred from homology"/>
<protein>
    <recommendedName>
        <fullName evidence="6">Dihydroorotase</fullName>
        <shortName evidence="6">DHOase</shortName>
        <ecNumber evidence="6">3.5.2.3</ecNumber>
    </recommendedName>
</protein>
<comment type="caution">
    <text evidence="6">Lacks conserved residue(s) required for the propagation of feature annotation.</text>
</comment>
<dbReference type="UniPathway" id="UPA00070">
    <property type="reaction ID" value="UER00117"/>
</dbReference>
<feature type="binding site" evidence="6">
    <location>
        <position position="65"/>
    </location>
    <ligand>
        <name>Zn(2+)</name>
        <dbReference type="ChEBI" id="CHEBI:29105"/>
        <label>1</label>
    </ligand>
</feature>
<feature type="binding site" evidence="6">
    <location>
        <position position="156"/>
    </location>
    <ligand>
        <name>Zn(2+)</name>
        <dbReference type="ChEBI" id="CHEBI:29105"/>
        <label>2</label>
    </ligand>
</feature>
<comment type="function">
    <text evidence="1 6">Catalyzes the reversible cyclization of carbamoyl aspartate to dihydroorotate.</text>
</comment>
<evidence type="ECO:0000256" key="3">
    <source>
        <dbReference type="ARBA" id="ARBA00022723"/>
    </source>
</evidence>
<dbReference type="GO" id="GO:0008270">
    <property type="term" value="F:zinc ion binding"/>
    <property type="evidence" value="ECO:0007669"/>
    <property type="project" value="UniProtKB-UniRule"/>
</dbReference>
<dbReference type="InterPro" id="IPR024403">
    <property type="entry name" value="DHOase_cat"/>
</dbReference>
<reference evidence="8 9" key="1">
    <citation type="submission" date="2006-07" db="EMBL/GenBank/DDBJ databases">
        <title>Annotation of the draft genome assembly of Chlorobium ferroxidans DSM 13031.</title>
        <authorList>
            <consortium name="US DOE Joint Genome Institute (JGI-ORNL)"/>
            <person name="Larimer F."/>
            <person name="Land M."/>
            <person name="Hauser L."/>
        </authorList>
    </citation>
    <scope>NUCLEOTIDE SEQUENCE [LARGE SCALE GENOMIC DNA]</scope>
    <source>
        <strain evidence="8 9">DSM 13031</strain>
    </source>
</reference>
<comment type="cofactor">
    <cofactor evidence="6">
        <name>Zn(2+)</name>
        <dbReference type="ChEBI" id="CHEBI:29105"/>
    </cofactor>
    <text evidence="6">Binds 2 Zn(2+) ions per subunit.</text>
</comment>
<feature type="binding site" evidence="6">
    <location>
        <position position="183"/>
    </location>
    <ligand>
        <name>Zn(2+)</name>
        <dbReference type="ChEBI" id="CHEBI:29105"/>
        <label>2</label>
    </ligand>
</feature>
<dbReference type="InterPro" id="IPR011059">
    <property type="entry name" value="Metal-dep_hydrolase_composite"/>
</dbReference>
<dbReference type="Pfam" id="PF12890">
    <property type="entry name" value="DHOase"/>
    <property type="match status" value="1"/>
</dbReference>
<comment type="catalytic activity">
    <reaction evidence="6">
        <text>(S)-dihydroorotate + H2O = N-carbamoyl-L-aspartate + H(+)</text>
        <dbReference type="Rhea" id="RHEA:24296"/>
        <dbReference type="ChEBI" id="CHEBI:15377"/>
        <dbReference type="ChEBI" id="CHEBI:15378"/>
        <dbReference type="ChEBI" id="CHEBI:30864"/>
        <dbReference type="ChEBI" id="CHEBI:32814"/>
        <dbReference type="EC" id="3.5.2.3"/>
    </reaction>
</comment>
<comment type="similarity">
    <text evidence="2 6">Belongs to the metallo-dependent hydrolases superfamily. DHOase family. Class I DHOase subfamily.</text>
</comment>